<evidence type="ECO:0000313" key="7">
    <source>
        <dbReference type="Proteomes" id="UP000241885"/>
    </source>
</evidence>
<comment type="pathway">
    <text evidence="5">Cofactor biosynthesis; coenzyme F420 biosynthesis.</text>
</comment>
<dbReference type="GO" id="GO:0043814">
    <property type="term" value="F:phospholactate guanylyltransferase activity"/>
    <property type="evidence" value="ECO:0007669"/>
    <property type="project" value="InterPro"/>
</dbReference>
<dbReference type="InterPro" id="IPR002835">
    <property type="entry name" value="CofC"/>
</dbReference>
<dbReference type="Gene3D" id="3.90.550.10">
    <property type="entry name" value="Spore Coat Polysaccharide Biosynthesis Protein SpsA, Chain A"/>
    <property type="match status" value="1"/>
</dbReference>
<proteinExistence type="inferred from homology"/>
<dbReference type="OrthoDB" id="9151145at2"/>
<dbReference type="EC" id="2.7.7.106" evidence="5"/>
<keyword evidence="1 5" id="KW-0808">Transferase</keyword>
<comment type="function">
    <text evidence="5">Guanylyltransferase that catalyzes the activation of (2R)-3-phosphoglycerate (3PG) as 3-[(R)-glyceryl]-diphospho-5'-guanosine, via the condensation of 3PG with GTP. It is involved in the biosynthesis of a derivative of the hydride carrier cofactor coenzyme F420, 3PG-F420.</text>
</comment>
<dbReference type="InterPro" id="IPR029044">
    <property type="entry name" value="Nucleotide-diphossugar_trans"/>
</dbReference>
<dbReference type="GO" id="GO:0005525">
    <property type="term" value="F:GTP binding"/>
    <property type="evidence" value="ECO:0007669"/>
    <property type="project" value="UniProtKB-KW"/>
</dbReference>
<name>A0A2R4BIW3_THAAR</name>
<dbReference type="NCBIfam" id="TIGR03552">
    <property type="entry name" value="F420_cofC"/>
    <property type="match status" value="1"/>
</dbReference>
<keyword evidence="3 5" id="KW-0547">Nucleotide-binding</keyword>
<keyword evidence="7" id="KW-1185">Reference proteome</keyword>
<reference evidence="6 7" key="1">
    <citation type="submission" date="2018-03" db="EMBL/GenBank/DDBJ databases">
        <title>Complete genome sequence of Thauera aromatica, a model organism for studying aromatic compound degradation under denitrifying conditions.</title>
        <authorList>
            <person name="Lo H.-Y."/>
            <person name="Goris T."/>
            <person name="Boll M."/>
            <person name="Mueller J.A."/>
        </authorList>
    </citation>
    <scope>NUCLEOTIDE SEQUENCE [LARGE SCALE GENOMIC DNA]</scope>
    <source>
        <strain evidence="6 7">K172</strain>
    </source>
</reference>
<gene>
    <name evidence="5" type="primary">fbiD</name>
    <name evidence="6" type="ORF">Tharo_0193</name>
</gene>
<evidence type="ECO:0000256" key="1">
    <source>
        <dbReference type="ARBA" id="ARBA00022679"/>
    </source>
</evidence>
<comment type="similarity">
    <text evidence="5">Belongs to the CofC family.</text>
</comment>
<dbReference type="UniPathway" id="UPA00071"/>
<dbReference type="PANTHER" id="PTHR40392">
    <property type="entry name" value="2-PHOSPHO-L-LACTATE GUANYLYLTRANSFERASE"/>
    <property type="match status" value="1"/>
</dbReference>
<dbReference type="AlphaFoldDB" id="A0A2R4BIW3"/>
<protein>
    <recommendedName>
        <fullName evidence="5">3-phospho-D-glycerate guanylyltransferase</fullName>
        <shortName evidence="5">3PG guanylyltransferase</shortName>
        <ecNumber evidence="5">2.7.7.106</ecNumber>
    </recommendedName>
</protein>
<organism evidence="6 7">
    <name type="scientific">Thauera aromatica K172</name>
    <dbReference type="NCBI Taxonomy" id="44139"/>
    <lineage>
        <taxon>Bacteria</taxon>
        <taxon>Pseudomonadati</taxon>
        <taxon>Pseudomonadota</taxon>
        <taxon>Betaproteobacteria</taxon>
        <taxon>Rhodocyclales</taxon>
        <taxon>Zoogloeaceae</taxon>
        <taxon>Thauera</taxon>
    </lineage>
</organism>
<dbReference type="RefSeq" id="WP_107219602.1">
    <property type="nucleotide sequence ID" value="NZ_CP028339.1"/>
</dbReference>
<accession>A0A2R4BIW3</accession>
<dbReference type="HAMAP" id="MF_02114">
    <property type="entry name" value="CofC"/>
    <property type="match status" value="1"/>
</dbReference>
<comment type="catalytic activity">
    <reaction evidence="5">
        <text>(2R)-3-phosphoglycerate + GTP + H(+) = 3-[(R)-glyceryl]-diphospho-5'-guanosine + diphosphate</text>
        <dbReference type="Rhea" id="RHEA:63440"/>
        <dbReference type="ChEBI" id="CHEBI:15378"/>
        <dbReference type="ChEBI" id="CHEBI:33019"/>
        <dbReference type="ChEBI" id="CHEBI:37565"/>
        <dbReference type="ChEBI" id="CHEBI:58272"/>
        <dbReference type="ChEBI" id="CHEBI:147306"/>
        <dbReference type="EC" id="2.7.7.106"/>
    </reaction>
</comment>
<evidence type="ECO:0000256" key="4">
    <source>
        <dbReference type="ARBA" id="ARBA00023134"/>
    </source>
</evidence>
<sequence length="221" mass="23277">MKGVWAVVPAKPFEQAKQRLSGLLPVAVRRELAWAMLEDVLDSLSSVGRFAGIVVATTDPAVARVARGHGCEVFSEEPGGGLSAAVMAAARRLAAEGCGTVVAIPADVPGISARELEMLLERHGDGPGVTLVPAHDGGGTNAIVMTPPDAIELAYGENSFRRHLQAARRAGMEAAVLTLSGIAHDIDFPQDVALFMRHPSPTRAWRRLKTCFALSDDPLAA</sequence>
<keyword evidence="2 5" id="KW-0548">Nucleotidyltransferase</keyword>
<keyword evidence="4 5" id="KW-0342">GTP-binding</keyword>
<dbReference type="PANTHER" id="PTHR40392:SF1">
    <property type="entry name" value="2-PHOSPHO-L-LACTATE GUANYLYLTRANSFERASE"/>
    <property type="match status" value="1"/>
</dbReference>
<evidence type="ECO:0000256" key="3">
    <source>
        <dbReference type="ARBA" id="ARBA00022741"/>
    </source>
</evidence>
<dbReference type="SUPFAM" id="SSF53448">
    <property type="entry name" value="Nucleotide-diphospho-sugar transferases"/>
    <property type="match status" value="1"/>
</dbReference>
<evidence type="ECO:0000313" key="6">
    <source>
        <dbReference type="EMBL" id="AVR87144.1"/>
    </source>
</evidence>
<dbReference type="GO" id="GO:0052645">
    <property type="term" value="P:F420-0 metabolic process"/>
    <property type="evidence" value="ECO:0007669"/>
    <property type="project" value="UniProtKB-UniRule"/>
</dbReference>
<dbReference type="KEGG" id="tak:Tharo_0193"/>
<evidence type="ECO:0000256" key="2">
    <source>
        <dbReference type="ARBA" id="ARBA00022695"/>
    </source>
</evidence>
<dbReference type="Proteomes" id="UP000241885">
    <property type="component" value="Chromosome"/>
</dbReference>
<dbReference type="Pfam" id="PF01983">
    <property type="entry name" value="CofC"/>
    <property type="match status" value="1"/>
</dbReference>
<dbReference type="EMBL" id="CP028339">
    <property type="protein sequence ID" value="AVR87144.1"/>
    <property type="molecule type" value="Genomic_DNA"/>
</dbReference>
<evidence type="ECO:0000256" key="5">
    <source>
        <dbReference type="HAMAP-Rule" id="MF_02114"/>
    </source>
</evidence>